<feature type="region of interest" description="Disordered" evidence="5">
    <location>
        <begin position="954"/>
        <end position="973"/>
    </location>
</feature>
<dbReference type="PANTHER" id="PTHR34396:SF25">
    <property type="entry name" value="BOUNDARY ELEMENT ASSOCIATED FACTOR"/>
    <property type="match status" value="1"/>
</dbReference>
<dbReference type="PANTHER" id="PTHR34396">
    <property type="entry name" value="OS03G0264950 PROTEIN-RELATED"/>
    <property type="match status" value="1"/>
</dbReference>
<keyword evidence="1" id="KW-0479">Metal-binding</keyword>
<comment type="caution">
    <text evidence="7">The sequence shown here is derived from an EMBL/GenBank/DDBJ whole genome shotgun (WGS) entry which is preliminary data.</text>
</comment>
<dbReference type="Pfam" id="PF00635">
    <property type="entry name" value="Motile_Sperm"/>
    <property type="match status" value="1"/>
</dbReference>
<proteinExistence type="predicted"/>
<feature type="compositionally biased region" description="Basic and acidic residues" evidence="5">
    <location>
        <begin position="1"/>
        <end position="10"/>
    </location>
</feature>
<dbReference type="SMART" id="SM00614">
    <property type="entry name" value="ZnF_BED"/>
    <property type="match status" value="3"/>
</dbReference>
<dbReference type="InterPro" id="IPR000535">
    <property type="entry name" value="MSP_dom"/>
</dbReference>
<keyword evidence="8" id="KW-1185">Reference proteome</keyword>
<feature type="domain" description="BED-type" evidence="6">
    <location>
        <begin position="118"/>
        <end position="174"/>
    </location>
</feature>
<evidence type="ECO:0000313" key="7">
    <source>
        <dbReference type="EMBL" id="KAK0579044.1"/>
    </source>
</evidence>
<dbReference type="EMBL" id="JAUESC010000385">
    <property type="protein sequence ID" value="KAK0579044.1"/>
    <property type="molecule type" value="Genomic_DNA"/>
</dbReference>
<feature type="region of interest" description="Disordered" evidence="5">
    <location>
        <begin position="1"/>
        <end position="20"/>
    </location>
</feature>
<protein>
    <recommendedName>
        <fullName evidence="6">BED-type domain-containing protein</fullName>
    </recommendedName>
</protein>
<organism evidence="7 8">
    <name type="scientific">Acer saccharum</name>
    <name type="common">Sugar maple</name>
    <dbReference type="NCBI Taxonomy" id="4024"/>
    <lineage>
        <taxon>Eukaryota</taxon>
        <taxon>Viridiplantae</taxon>
        <taxon>Streptophyta</taxon>
        <taxon>Embryophyta</taxon>
        <taxon>Tracheophyta</taxon>
        <taxon>Spermatophyta</taxon>
        <taxon>Magnoliopsida</taxon>
        <taxon>eudicotyledons</taxon>
        <taxon>Gunneridae</taxon>
        <taxon>Pentapetalae</taxon>
        <taxon>rosids</taxon>
        <taxon>malvids</taxon>
        <taxon>Sapindales</taxon>
        <taxon>Sapindaceae</taxon>
        <taxon>Hippocastanoideae</taxon>
        <taxon>Acereae</taxon>
        <taxon>Acer</taxon>
    </lineage>
</organism>
<sequence>MVGLDLDKSSNKKQKKLRSDVWNHFEKYKGENGKDVAKCNNCKKPFNGSSEAGTTHLRNHFKSCSRSNSKEGGGSASGDKPAENSNQTQEISQIGEQNVVKETVSLDLGKSSNKKQNKLRSDVWDNFEKRTDENGKEWAMCNICKVKKDGSSKKGTTHLRNHFNSCSKNKKNEGGGSASGDKPAENDDMQHLFIFNMGGRGQGQSSSNATEDVYPYSPPFMPNPSPNYSFDDEPSRSSGKAVVGWPKIKAAVRLCIFIRKKAAERRAQVADLLSWGIFNGSASGDKPAENDDMQHLFIFNMGGRGQGQGSSNATEVGCPYSPPFMSNPSTNYSFDDKPSRSSGKAVVGWPKIKAAVRLCIFIRKKAAERRAQVHDLLSWSIFRRELQPFSTRGKNKGRRGKLKAWDDLWRELGLFQTTAPKSCFMRPPGAILAPGESLIATVFKFVELPENNEKPLDQNSRDKFKIISMKVQGPMDYVPELFDEQKDQVPSEQILQVVFLDPGRSDPALEKLKRYLTEADAAVVARKKPPEEAGPRIIGEGLVIDEWEISQIGEQNIVKETVGLDLGKSSNKKQKKLRSDVWDNFEKHTDENGKEWAICNICKVKKDGSSKQGTTHLRNHFNSCSKNKSNEGGGSASGDKPAENSVIGGYNDSMPSRFPMQPQNINVNAPTLLVSASQQVHLPRSNLLALGPSQSSSLGFQSLGTSNPNTYRGVEDFFSSEDEICMRSHEMLENEAKTDALTVKDHRGELYKKHYPPVMNDEVWRLEKIGKDGSFHKRLNRAGIYRVEDFLRFAVRDSQKLRNVHVDTLVKKAYDNWMQVIEYDGKSPLYFMQNKSVVSPQEDIPTGPQNYLNSFEQQITLPTLTVPAPPEQPSMDSSLSVGDVELHVHRFIADYSDVFCLFVYLGYNDSMPSRFQMHPKNVNVNAPIQLDGTSYPLQTPLVSAPQQVHLPRNDNLLAPGPSQSSSLGFQNLGTSNPKTYSEVYDLFSSADEIRMRSMRSHEMLENDDMQHLLPIFNTEGQGQGQDFFNATEDAYPCSSANYSFDDEPSCSLGITIVGRRLKVRAALRPSIGAKAAVRRAQLLSWISHSYGL</sequence>
<dbReference type="SUPFAM" id="SSF49354">
    <property type="entry name" value="PapD-like"/>
    <property type="match status" value="1"/>
</dbReference>
<dbReference type="InterPro" id="IPR003656">
    <property type="entry name" value="Znf_BED"/>
</dbReference>
<dbReference type="GO" id="GO:0008270">
    <property type="term" value="F:zinc ion binding"/>
    <property type="evidence" value="ECO:0007669"/>
    <property type="project" value="UniProtKB-KW"/>
</dbReference>
<dbReference type="GO" id="GO:0006357">
    <property type="term" value="P:regulation of transcription by RNA polymerase II"/>
    <property type="evidence" value="ECO:0007669"/>
    <property type="project" value="TreeGrafter"/>
</dbReference>
<feature type="domain" description="BED-type" evidence="6">
    <location>
        <begin position="576"/>
        <end position="632"/>
    </location>
</feature>
<dbReference type="InterPro" id="IPR008962">
    <property type="entry name" value="PapD-like_sf"/>
</dbReference>
<gene>
    <name evidence="7" type="ORF">LWI29_020113</name>
</gene>
<feature type="region of interest" description="Disordered" evidence="5">
    <location>
        <begin position="32"/>
        <end position="99"/>
    </location>
</feature>
<dbReference type="AlphaFoldDB" id="A0AA39RW17"/>
<evidence type="ECO:0000256" key="1">
    <source>
        <dbReference type="ARBA" id="ARBA00022723"/>
    </source>
</evidence>
<feature type="domain" description="BED-type" evidence="6">
    <location>
        <begin position="16"/>
        <end position="72"/>
    </location>
</feature>
<reference evidence="7" key="1">
    <citation type="journal article" date="2022" name="Plant J.">
        <title>Strategies of tolerance reflected in two North American maple genomes.</title>
        <authorList>
            <person name="McEvoy S.L."/>
            <person name="Sezen U.U."/>
            <person name="Trouern-Trend A."/>
            <person name="McMahon S.M."/>
            <person name="Schaberg P.G."/>
            <person name="Yang J."/>
            <person name="Wegrzyn J.L."/>
            <person name="Swenson N.G."/>
        </authorList>
    </citation>
    <scope>NUCLEOTIDE SEQUENCE</scope>
    <source>
        <strain evidence="7">NS2018</strain>
    </source>
</reference>
<evidence type="ECO:0000256" key="4">
    <source>
        <dbReference type="PROSITE-ProRule" id="PRU00027"/>
    </source>
</evidence>
<keyword evidence="2 4" id="KW-0863">Zinc-finger</keyword>
<dbReference type="PROSITE" id="PS50808">
    <property type="entry name" value="ZF_BED"/>
    <property type="match status" value="3"/>
</dbReference>
<name>A0AA39RW17_ACESA</name>
<dbReference type="SUPFAM" id="SSF57667">
    <property type="entry name" value="beta-beta-alpha zinc fingers"/>
    <property type="match status" value="3"/>
</dbReference>
<dbReference type="Gene3D" id="2.60.40.10">
    <property type="entry name" value="Immunoglobulins"/>
    <property type="match status" value="1"/>
</dbReference>
<feature type="region of interest" description="Disordered" evidence="5">
    <location>
        <begin position="607"/>
        <end position="651"/>
    </location>
</feature>
<feature type="compositionally biased region" description="Polar residues" evidence="5">
    <location>
        <begin position="610"/>
        <end position="627"/>
    </location>
</feature>
<dbReference type="Pfam" id="PF02892">
    <property type="entry name" value="zf-BED"/>
    <property type="match status" value="1"/>
</dbReference>
<evidence type="ECO:0000259" key="6">
    <source>
        <dbReference type="PROSITE" id="PS50808"/>
    </source>
</evidence>
<dbReference type="InterPro" id="IPR013783">
    <property type="entry name" value="Ig-like_fold"/>
</dbReference>
<evidence type="ECO:0000256" key="5">
    <source>
        <dbReference type="SAM" id="MobiDB-lite"/>
    </source>
</evidence>
<dbReference type="GO" id="GO:0005634">
    <property type="term" value="C:nucleus"/>
    <property type="evidence" value="ECO:0007669"/>
    <property type="project" value="TreeGrafter"/>
</dbReference>
<evidence type="ECO:0000256" key="2">
    <source>
        <dbReference type="ARBA" id="ARBA00022771"/>
    </source>
</evidence>
<dbReference type="InterPro" id="IPR053031">
    <property type="entry name" value="Cuticle_assoc_protein"/>
</dbReference>
<reference evidence="7" key="2">
    <citation type="submission" date="2023-06" db="EMBL/GenBank/DDBJ databases">
        <authorList>
            <person name="Swenson N.G."/>
            <person name="Wegrzyn J.L."/>
            <person name="Mcevoy S.L."/>
        </authorList>
    </citation>
    <scope>NUCLEOTIDE SEQUENCE</scope>
    <source>
        <strain evidence="7">NS2018</strain>
        <tissue evidence="7">Leaf</tissue>
    </source>
</reference>
<feature type="compositionally biased region" description="Polar residues" evidence="5">
    <location>
        <begin position="83"/>
        <end position="96"/>
    </location>
</feature>
<dbReference type="InterPro" id="IPR046830">
    <property type="entry name" value="Calmod_bind_M"/>
</dbReference>
<accession>A0AA39RW17</accession>
<dbReference type="Pfam" id="PF20451">
    <property type="entry name" value="Calmod_bind_M"/>
    <property type="match status" value="1"/>
</dbReference>
<evidence type="ECO:0000313" key="8">
    <source>
        <dbReference type="Proteomes" id="UP001168877"/>
    </source>
</evidence>
<dbReference type="GO" id="GO:1990837">
    <property type="term" value="F:sequence-specific double-stranded DNA binding"/>
    <property type="evidence" value="ECO:0007669"/>
    <property type="project" value="TreeGrafter"/>
</dbReference>
<evidence type="ECO:0000256" key="3">
    <source>
        <dbReference type="ARBA" id="ARBA00022833"/>
    </source>
</evidence>
<feature type="compositionally biased region" description="Polar residues" evidence="5">
    <location>
        <begin position="961"/>
        <end position="973"/>
    </location>
</feature>
<dbReference type="InterPro" id="IPR036236">
    <property type="entry name" value="Znf_C2H2_sf"/>
</dbReference>
<keyword evidence="3" id="KW-0862">Zinc</keyword>
<feature type="region of interest" description="Disordered" evidence="5">
    <location>
        <begin position="150"/>
        <end position="186"/>
    </location>
</feature>
<dbReference type="Proteomes" id="UP001168877">
    <property type="component" value="Unassembled WGS sequence"/>
</dbReference>